<dbReference type="CDD" id="cd16342">
    <property type="entry name" value="FusC_FusB"/>
    <property type="match status" value="1"/>
</dbReference>
<keyword evidence="4" id="KW-1185">Reference proteome</keyword>
<dbReference type="Pfam" id="PF16571">
    <property type="entry name" value="FBP_C"/>
    <property type="match status" value="1"/>
</dbReference>
<protein>
    <submittedName>
        <fullName evidence="3">Fibronectin-binding protein</fullName>
    </submittedName>
</protein>
<dbReference type="AlphaFoldDB" id="A0A2N5N1P0"/>
<evidence type="ECO:0000313" key="3">
    <source>
        <dbReference type="EMBL" id="PLT44235.1"/>
    </source>
</evidence>
<name>A0A2N5N1P0_9BACL</name>
<comment type="caution">
    <text evidence="3">The sequence shown here is derived from an EMBL/GenBank/DDBJ whole genome shotgun (WGS) entry which is preliminary data.</text>
</comment>
<sequence>MTPPFIRNHHFNIIQHQARLLQQACASAADPKVLRSVREGVQLALYEAFPDADAGQRALLEPIADWHAADDFRLGLQALQAYRLPFPALAEGELRRLFPKAKKLKGPDPGALELERTTYLGWTEAGSGRMFLVCDIDGSRVGVEGSVTGSVRGKNVCFACRHHSEVGLFTAIAKHRPAKASPDYYKAIGNYICLDSAACNRQIEDAGPLERFVRDVTAR</sequence>
<dbReference type="Pfam" id="PF07299">
    <property type="entry name" value="EF-G-binding_N"/>
    <property type="match status" value="1"/>
</dbReference>
<feature type="domain" description="Elongation factor G-binding protein N-terminal" evidence="1">
    <location>
        <begin position="5"/>
        <end position="87"/>
    </location>
</feature>
<evidence type="ECO:0000259" key="2">
    <source>
        <dbReference type="Pfam" id="PF16571"/>
    </source>
</evidence>
<evidence type="ECO:0000259" key="1">
    <source>
        <dbReference type="Pfam" id="PF07299"/>
    </source>
</evidence>
<dbReference type="EMBL" id="NFEZ01000004">
    <property type="protein sequence ID" value="PLT44235.1"/>
    <property type="molecule type" value="Genomic_DNA"/>
</dbReference>
<dbReference type="InterPro" id="IPR032330">
    <property type="entry name" value="EF-G-binding_C"/>
</dbReference>
<reference evidence="3 4" key="1">
    <citation type="submission" date="2017-05" db="EMBL/GenBank/DDBJ databases">
        <title>Functional genome analysis of Paenibacillus pasadenensis strain R16: insights on endophytic life style and antifungal activity.</title>
        <authorList>
            <person name="Passera A."/>
            <person name="Marcolungo L."/>
            <person name="Casati P."/>
            <person name="Brasca M."/>
            <person name="Quaglino F."/>
            <person name="Delledonne M."/>
        </authorList>
    </citation>
    <scope>NUCLEOTIDE SEQUENCE [LARGE SCALE GENOMIC DNA]</scope>
    <source>
        <strain evidence="3 4">R16</strain>
    </source>
</reference>
<feature type="domain" description="Elongation factor G-binding protein C-terminal treble-clef zinc-finger" evidence="2">
    <location>
        <begin position="101"/>
        <end position="206"/>
    </location>
</feature>
<organism evidence="3 4">
    <name type="scientific">Paenibacillus pasadenensis</name>
    <dbReference type="NCBI Taxonomy" id="217090"/>
    <lineage>
        <taxon>Bacteria</taxon>
        <taxon>Bacillati</taxon>
        <taxon>Bacillota</taxon>
        <taxon>Bacilli</taxon>
        <taxon>Bacillales</taxon>
        <taxon>Paenibacillaceae</taxon>
        <taxon>Paenibacillus</taxon>
    </lineage>
</organism>
<dbReference type="RefSeq" id="WP_101808514.1">
    <property type="nucleotide sequence ID" value="NZ_NFEZ01000004.1"/>
</dbReference>
<gene>
    <name evidence="3" type="ORF">B8V81_2666</name>
</gene>
<dbReference type="InterPro" id="IPR038344">
    <property type="entry name" value="EF-G_N_sf"/>
</dbReference>
<dbReference type="InterPro" id="IPR010841">
    <property type="entry name" value="EF-G-binding_N"/>
</dbReference>
<evidence type="ECO:0000313" key="4">
    <source>
        <dbReference type="Proteomes" id="UP000234789"/>
    </source>
</evidence>
<proteinExistence type="predicted"/>
<dbReference type="Proteomes" id="UP000234789">
    <property type="component" value="Unassembled WGS sequence"/>
</dbReference>
<accession>A0A2N5N1P0</accession>
<dbReference type="Gene3D" id="1.20.1280.250">
    <property type="match status" value="1"/>
</dbReference>